<dbReference type="InterPro" id="IPR043504">
    <property type="entry name" value="Peptidase_S1_PA_chymotrypsin"/>
</dbReference>
<reference evidence="10" key="1">
    <citation type="submission" date="2022-11" db="UniProtKB">
        <authorList>
            <consortium name="EnsemblMetazoa"/>
        </authorList>
    </citation>
    <scope>IDENTIFICATION</scope>
</reference>
<dbReference type="SMART" id="SM00192">
    <property type="entry name" value="LDLa"/>
    <property type="match status" value="5"/>
</dbReference>
<dbReference type="InterPro" id="IPR000884">
    <property type="entry name" value="TSP1_rpt"/>
</dbReference>
<feature type="chain" id="PRO_5037528337" description="Peptidase S1 domain-containing protein" evidence="8">
    <location>
        <begin position="35"/>
        <end position="570"/>
    </location>
</feature>
<keyword evidence="5 6" id="KW-1015">Disulfide bond</keyword>
<feature type="disulfide bond" evidence="6">
    <location>
        <begin position="55"/>
        <end position="73"/>
    </location>
</feature>
<evidence type="ECO:0000313" key="10">
    <source>
        <dbReference type="EnsemblMetazoa" id="XP_038074677.1"/>
    </source>
</evidence>
<accession>A0A914BGW7</accession>
<dbReference type="CDD" id="cd00112">
    <property type="entry name" value="LDLa"/>
    <property type="match status" value="4"/>
</dbReference>
<feature type="disulfide bond" evidence="6">
    <location>
        <begin position="228"/>
        <end position="243"/>
    </location>
</feature>
<evidence type="ECO:0000259" key="9">
    <source>
        <dbReference type="PROSITE" id="PS50240"/>
    </source>
</evidence>
<dbReference type="AlphaFoldDB" id="A0A914BGW7"/>
<dbReference type="SUPFAM" id="SSF50494">
    <property type="entry name" value="Trypsin-like serine proteases"/>
    <property type="match status" value="1"/>
</dbReference>
<sequence>MVMAVHDSNNIRLTMHHILMSLVLFSHLWMLITASPVSFVKDKSDKRCKAWEFACASGQCIDGDLECDWYYDCEDESDEGADCKYTGFTCEEGTTMVSDSWLCDGHADCKDKSDEKEENCLSAVEANTCRTVSCDNKCLKEAEICDGIEQCVDGADELLDNCKNIRSCFRCRSGEACLKWSWVCDNIADCNDWSDETADICGTVEDRCWKGAFPCHHQDFCVPQGWRCDKDNDCGDGSDETNCHVKSAWDPVYGWSLWSEWSACNTDCGPGQRQRYRLCHELSIACAGKEVQLESCQQKECVPEKDVGCGTRQLPTWQPLFVKRIVGGVEAVAGSWPWQAQLFHRFKSGRQVAICGGTLVRDNLVVTAAHCFLKTMNDANSWKVHLGKHTIDLHLGSGEQEANIKHIIKHKEFNSKTMQNDLAVLVLDRSLSLDGKQVNVACLDEDLDMRDKTHCFVTGWGLTEMGGRQARKLQEAPVPILSQSQCNHKDVYKGMVRDTMMCAGYLAGGIDACQGDSGGPLICELSDGRWHLVGVTSWGRGCAMANKPGVYTKVAHFTQWIEDHIKKHGL</sequence>
<evidence type="ECO:0000313" key="11">
    <source>
        <dbReference type="Proteomes" id="UP000887568"/>
    </source>
</evidence>
<dbReference type="SMART" id="SM00020">
    <property type="entry name" value="Tryp_SPc"/>
    <property type="match status" value="1"/>
</dbReference>
<proteinExistence type="predicted"/>
<evidence type="ECO:0000256" key="2">
    <source>
        <dbReference type="ARBA" id="ARBA00022670"/>
    </source>
</evidence>
<dbReference type="Gene3D" id="2.40.10.10">
    <property type="entry name" value="Trypsin-like serine proteases"/>
    <property type="match status" value="2"/>
</dbReference>
<feature type="disulfide bond" evidence="6">
    <location>
        <begin position="48"/>
        <end position="60"/>
    </location>
</feature>
<dbReference type="Pfam" id="PF00090">
    <property type="entry name" value="TSP_1"/>
    <property type="match status" value="1"/>
</dbReference>
<dbReference type="SUPFAM" id="SSF82895">
    <property type="entry name" value="TSP-1 type 1 repeat"/>
    <property type="match status" value="1"/>
</dbReference>
<dbReference type="PANTHER" id="PTHR24252">
    <property type="entry name" value="ACROSIN-RELATED"/>
    <property type="match status" value="1"/>
</dbReference>
<dbReference type="InterPro" id="IPR033116">
    <property type="entry name" value="TRYPSIN_SER"/>
</dbReference>
<keyword evidence="1" id="KW-0245">EGF-like domain</keyword>
<keyword evidence="4 7" id="KW-0720">Serine protease</keyword>
<dbReference type="Pfam" id="PF00089">
    <property type="entry name" value="Trypsin"/>
    <property type="match status" value="1"/>
</dbReference>
<dbReference type="InterPro" id="IPR001254">
    <property type="entry name" value="Trypsin_dom"/>
</dbReference>
<feature type="domain" description="Peptidase S1" evidence="9">
    <location>
        <begin position="325"/>
        <end position="566"/>
    </location>
</feature>
<dbReference type="GeneID" id="119742623"/>
<protein>
    <recommendedName>
        <fullName evidence="9">Peptidase S1 domain-containing protein</fullName>
    </recommendedName>
</protein>
<dbReference type="SMART" id="SM00209">
    <property type="entry name" value="TSP1"/>
    <property type="match status" value="1"/>
</dbReference>
<dbReference type="GO" id="GO:0004252">
    <property type="term" value="F:serine-type endopeptidase activity"/>
    <property type="evidence" value="ECO:0007669"/>
    <property type="project" value="InterPro"/>
</dbReference>
<organism evidence="10 11">
    <name type="scientific">Patiria miniata</name>
    <name type="common">Bat star</name>
    <name type="synonym">Asterina miniata</name>
    <dbReference type="NCBI Taxonomy" id="46514"/>
    <lineage>
        <taxon>Eukaryota</taxon>
        <taxon>Metazoa</taxon>
        <taxon>Echinodermata</taxon>
        <taxon>Eleutherozoa</taxon>
        <taxon>Asterozoa</taxon>
        <taxon>Asteroidea</taxon>
        <taxon>Valvatacea</taxon>
        <taxon>Valvatida</taxon>
        <taxon>Asterinidae</taxon>
        <taxon>Patiria</taxon>
    </lineage>
</organism>
<keyword evidence="3 7" id="KW-0378">Hydrolase</keyword>
<dbReference type="CDD" id="cd00190">
    <property type="entry name" value="Tryp_SPc"/>
    <property type="match status" value="1"/>
</dbReference>
<feature type="signal peptide" evidence="8">
    <location>
        <begin position="1"/>
        <end position="34"/>
    </location>
</feature>
<comment type="caution">
    <text evidence="6">Lacks conserved residue(s) required for the propagation of feature annotation.</text>
</comment>
<dbReference type="InterPro" id="IPR023415">
    <property type="entry name" value="LDLR_class-A_CS"/>
</dbReference>
<dbReference type="PROSITE" id="PS50092">
    <property type="entry name" value="TSP1"/>
    <property type="match status" value="1"/>
</dbReference>
<dbReference type="FunFam" id="2.40.10.10:FF:000003">
    <property type="entry name" value="Transmembrane serine protease 3"/>
    <property type="match status" value="1"/>
</dbReference>
<dbReference type="OMA" id="KYTGFTC"/>
<dbReference type="Proteomes" id="UP000887568">
    <property type="component" value="Unplaced"/>
</dbReference>
<evidence type="ECO:0000256" key="5">
    <source>
        <dbReference type="ARBA" id="ARBA00023157"/>
    </source>
</evidence>
<dbReference type="SUPFAM" id="SSF57424">
    <property type="entry name" value="LDL receptor-like module"/>
    <property type="match status" value="4"/>
</dbReference>
<name>A0A914BGW7_PATMI</name>
<dbReference type="EnsemblMetazoa" id="XM_038218749.1">
    <property type="protein sequence ID" value="XP_038074677.1"/>
    <property type="gene ID" value="LOC119742623"/>
</dbReference>
<dbReference type="RefSeq" id="XP_038074677.1">
    <property type="nucleotide sequence ID" value="XM_038218749.1"/>
</dbReference>
<keyword evidence="11" id="KW-1185">Reference proteome</keyword>
<dbReference type="PROSITE" id="PS50068">
    <property type="entry name" value="LDLRA_2"/>
    <property type="match status" value="5"/>
</dbReference>
<dbReference type="PROSITE" id="PS50240">
    <property type="entry name" value="TRYPSIN_DOM"/>
    <property type="match status" value="1"/>
</dbReference>
<dbReference type="InterPro" id="IPR036383">
    <property type="entry name" value="TSP1_rpt_sf"/>
</dbReference>
<evidence type="ECO:0000256" key="4">
    <source>
        <dbReference type="ARBA" id="ARBA00022825"/>
    </source>
</evidence>
<dbReference type="PROSITE" id="PS01209">
    <property type="entry name" value="LDLRA_1"/>
    <property type="match status" value="2"/>
</dbReference>
<dbReference type="Gene3D" id="4.10.400.10">
    <property type="entry name" value="Low-density Lipoprotein Receptor"/>
    <property type="match status" value="4"/>
</dbReference>
<dbReference type="PRINTS" id="PR00261">
    <property type="entry name" value="LDLRECEPTOR"/>
</dbReference>
<dbReference type="OrthoDB" id="10051896at2759"/>
<evidence type="ECO:0000256" key="8">
    <source>
        <dbReference type="SAM" id="SignalP"/>
    </source>
</evidence>
<dbReference type="PANTHER" id="PTHR24252:SF7">
    <property type="entry name" value="HYALIN"/>
    <property type="match status" value="1"/>
</dbReference>
<dbReference type="InterPro" id="IPR002172">
    <property type="entry name" value="LDrepeatLR_classA_rpt"/>
</dbReference>
<dbReference type="PROSITE" id="PS00134">
    <property type="entry name" value="TRYPSIN_HIS"/>
    <property type="match status" value="1"/>
</dbReference>
<dbReference type="InterPro" id="IPR018114">
    <property type="entry name" value="TRYPSIN_HIS"/>
</dbReference>
<dbReference type="InterPro" id="IPR036055">
    <property type="entry name" value="LDL_receptor-like_sf"/>
</dbReference>
<evidence type="ECO:0000256" key="3">
    <source>
        <dbReference type="ARBA" id="ARBA00022801"/>
    </source>
</evidence>
<dbReference type="Gene3D" id="2.20.100.10">
    <property type="entry name" value="Thrombospondin type-1 (TSP1) repeat"/>
    <property type="match status" value="1"/>
</dbReference>
<dbReference type="Pfam" id="PF00057">
    <property type="entry name" value="Ldl_recept_a"/>
    <property type="match status" value="3"/>
</dbReference>
<evidence type="ECO:0000256" key="7">
    <source>
        <dbReference type="RuleBase" id="RU363034"/>
    </source>
</evidence>
<keyword evidence="8" id="KW-0732">Signal</keyword>
<dbReference type="PROSITE" id="PS00135">
    <property type="entry name" value="TRYPSIN_SER"/>
    <property type="match status" value="1"/>
</dbReference>
<keyword evidence="2 7" id="KW-0645">Protease</keyword>
<dbReference type="GO" id="GO:0006508">
    <property type="term" value="P:proteolysis"/>
    <property type="evidence" value="ECO:0007669"/>
    <property type="project" value="UniProtKB-KW"/>
</dbReference>
<evidence type="ECO:0000256" key="6">
    <source>
        <dbReference type="PROSITE-ProRule" id="PRU00124"/>
    </source>
</evidence>
<evidence type="ECO:0000256" key="1">
    <source>
        <dbReference type="ARBA" id="ARBA00022536"/>
    </source>
</evidence>
<dbReference type="InterPro" id="IPR009003">
    <property type="entry name" value="Peptidase_S1_PA"/>
</dbReference>